<feature type="domain" description="CCHC-type" evidence="1">
    <location>
        <begin position="280"/>
        <end position="296"/>
    </location>
</feature>
<name>A0AAV2DCM2_9ROSI</name>
<proteinExistence type="predicted"/>
<reference evidence="2 3" key="1">
    <citation type="submission" date="2024-04" db="EMBL/GenBank/DDBJ databases">
        <authorList>
            <person name="Fracassetti M."/>
        </authorList>
    </citation>
    <scope>NUCLEOTIDE SEQUENCE [LARGE SCALE GENOMIC DNA]</scope>
</reference>
<dbReference type="Gene3D" id="4.10.60.10">
    <property type="entry name" value="Zinc finger, CCHC-type"/>
    <property type="match status" value="1"/>
</dbReference>
<evidence type="ECO:0000259" key="1">
    <source>
        <dbReference type="SMART" id="SM00343"/>
    </source>
</evidence>
<dbReference type="Proteomes" id="UP001497516">
    <property type="component" value="Chromosome 2"/>
</dbReference>
<dbReference type="AlphaFoldDB" id="A0AAV2DCM2"/>
<gene>
    <name evidence="2" type="ORF">LTRI10_LOCUS13694</name>
</gene>
<dbReference type="InterPro" id="IPR036875">
    <property type="entry name" value="Znf_CCHC_sf"/>
</dbReference>
<dbReference type="SUPFAM" id="SSF57756">
    <property type="entry name" value="Retrovirus zinc finger-like domains"/>
    <property type="match status" value="1"/>
</dbReference>
<dbReference type="PANTHER" id="PTHR47481">
    <property type="match status" value="1"/>
</dbReference>
<protein>
    <recommendedName>
        <fullName evidence="1">CCHC-type domain-containing protein</fullName>
    </recommendedName>
</protein>
<accession>A0AAV2DCM2</accession>
<evidence type="ECO:0000313" key="3">
    <source>
        <dbReference type="Proteomes" id="UP001497516"/>
    </source>
</evidence>
<evidence type="ECO:0000313" key="2">
    <source>
        <dbReference type="EMBL" id="CAL1371643.1"/>
    </source>
</evidence>
<dbReference type="PANTHER" id="PTHR47481:SF27">
    <property type="entry name" value="CCHC-TYPE DOMAIN-CONTAINING PROTEIN"/>
    <property type="match status" value="1"/>
</dbReference>
<dbReference type="GO" id="GO:0008270">
    <property type="term" value="F:zinc ion binding"/>
    <property type="evidence" value="ECO:0007669"/>
    <property type="project" value="InterPro"/>
</dbReference>
<feature type="domain" description="CCHC-type" evidence="1">
    <location>
        <begin position="261"/>
        <end position="277"/>
    </location>
</feature>
<organism evidence="2 3">
    <name type="scientific">Linum trigynum</name>
    <dbReference type="NCBI Taxonomy" id="586398"/>
    <lineage>
        <taxon>Eukaryota</taxon>
        <taxon>Viridiplantae</taxon>
        <taxon>Streptophyta</taxon>
        <taxon>Embryophyta</taxon>
        <taxon>Tracheophyta</taxon>
        <taxon>Spermatophyta</taxon>
        <taxon>Magnoliopsida</taxon>
        <taxon>eudicotyledons</taxon>
        <taxon>Gunneridae</taxon>
        <taxon>Pentapetalae</taxon>
        <taxon>rosids</taxon>
        <taxon>fabids</taxon>
        <taxon>Malpighiales</taxon>
        <taxon>Linaceae</taxon>
        <taxon>Linum</taxon>
    </lineage>
</organism>
<dbReference type="GO" id="GO:0003676">
    <property type="term" value="F:nucleic acid binding"/>
    <property type="evidence" value="ECO:0007669"/>
    <property type="project" value="InterPro"/>
</dbReference>
<sequence length="380" mass="42436">MVSELTAAESERPTVRLTSTNYSLWEFQFRVFVEGRGLLGILDGTIPQPAAATAAQERAAWSQNDARIRSWLLGSVDPSTCLSLRLFPTANRMWRHLAGLYSSVNAVRQFEVQTALSRLEQGDRSVTDYFNAAQELWTEEDMIQMTLRPQSLTEDSLAERQQARIMQFLMRLRPEFENVRSSILNREELQFDGVLSSLVHEETRLRTQAQFDLRPGEGETIVAASAGSSRTGMSSNHGYNSHAFAVSRPQFQNRVPTAALECHHCHEKGHLVKHCRRRNYCVYCKRMGHIVLECRSRECNAERYNGAVQQAGAGRNTLGRSYRPSYTVEYGESSGGTTAAQIKQLVQAVAALQNSLPTAIGSALSTLQGSEDGETDRKGE</sequence>
<dbReference type="Pfam" id="PF14223">
    <property type="entry name" value="Retrotran_gag_2"/>
    <property type="match status" value="1"/>
</dbReference>
<dbReference type="EMBL" id="OZ034815">
    <property type="protein sequence ID" value="CAL1371643.1"/>
    <property type="molecule type" value="Genomic_DNA"/>
</dbReference>
<dbReference type="InterPro" id="IPR001878">
    <property type="entry name" value="Znf_CCHC"/>
</dbReference>
<keyword evidence="3" id="KW-1185">Reference proteome</keyword>
<dbReference type="SMART" id="SM00343">
    <property type="entry name" value="ZnF_C2HC"/>
    <property type="match status" value="2"/>
</dbReference>